<feature type="compositionally biased region" description="Polar residues" evidence="1">
    <location>
        <begin position="39"/>
        <end position="66"/>
    </location>
</feature>
<proteinExistence type="predicted"/>
<gene>
    <name evidence="3" type="ORF">TUM19329_27830</name>
</gene>
<dbReference type="KEGG" id="lant:TUM19329_27830"/>
<evidence type="ECO:0000256" key="2">
    <source>
        <dbReference type="SAM" id="SignalP"/>
    </source>
</evidence>
<reference evidence="3" key="1">
    <citation type="journal article" date="2020" name="Microbiol. Resour. Announc.">
        <title>Complete Genome Sequence of Novel Psychrotolerant Legionella Strain TUM19329, Isolated from Antarctic Lake Sediment.</title>
        <authorList>
            <person name="Shimada S."/>
            <person name="Nakai R."/>
            <person name="Aoki K."/>
            <person name="Shimoeda N."/>
            <person name="Ohno G."/>
            <person name="Miyazaki Y."/>
            <person name="Kudoh S."/>
            <person name="Imura S."/>
            <person name="Watanabe K."/>
            <person name="Ishii Y."/>
            <person name="Tateda K."/>
        </authorList>
    </citation>
    <scope>NUCLEOTIDE SEQUENCE [LARGE SCALE GENOMIC DNA]</scope>
    <source>
        <strain evidence="3">TUM19329</strain>
    </source>
</reference>
<feature type="compositionally biased region" description="Polar residues" evidence="1">
    <location>
        <begin position="263"/>
        <end position="279"/>
    </location>
</feature>
<dbReference type="InterPro" id="IPR021055">
    <property type="entry name" value="T4BSS_IcmL/DotI"/>
</dbReference>
<evidence type="ECO:0000256" key="1">
    <source>
        <dbReference type="SAM" id="MobiDB-lite"/>
    </source>
</evidence>
<organism evidence="3 4">
    <name type="scientific">Legionella antarctica</name>
    <dbReference type="NCBI Taxonomy" id="2708020"/>
    <lineage>
        <taxon>Bacteria</taxon>
        <taxon>Pseudomonadati</taxon>
        <taxon>Pseudomonadota</taxon>
        <taxon>Gammaproteobacteria</taxon>
        <taxon>Legionellales</taxon>
        <taxon>Legionellaceae</taxon>
        <taxon>Legionella</taxon>
    </lineage>
</organism>
<feature type="compositionally biased region" description="Low complexity" evidence="1">
    <location>
        <begin position="280"/>
        <end position="298"/>
    </location>
</feature>
<feature type="region of interest" description="Disordered" evidence="1">
    <location>
        <begin position="263"/>
        <end position="322"/>
    </location>
</feature>
<protein>
    <submittedName>
        <fullName evidence="3">Type IV secretion system protein IcmL</fullName>
    </submittedName>
</protein>
<keyword evidence="4" id="KW-1185">Reference proteome</keyword>
<accession>A0A6F8T8Q2</accession>
<dbReference type="Pfam" id="PF11393">
    <property type="entry name" value="T4BSS_DotI_IcmL"/>
    <property type="match status" value="1"/>
</dbReference>
<dbReference type="CDD" id="cd16385">
    <property type="entry name" value="IcmL"/>
    <property type="match status" value="1"/>
</dbReference>
<name>A0A6F8T8Q2_9GAMM</name>
<dbReference type="RefSeq" id="WP_173237744.1">
    <property type="nucleotide sequence ID" value="NZ_AP022839.1"/>
</dbReference>
<sequence length="322" mass="34351">MRKTMLWGALLTLTCTQVQAVATTQPTQSQTPGSPATSVTTNPSTQEPVVIQTNPDTQPVQGNEQGQPQVVQPSQNIQNPQQTQPVQQTPSVEAPTTVQQPAVQTPAAQAPTIEPQAQPAPVIDCDYKIPANIKTVEQSLVISWSEKAVTQAFDFDPATLDTQMQKLKACFTDQGWTGFSSALEKSGNLEAIKTQKLTVSSQLDGQPQVTEAKDNQWKITLPLQVVYQNAKEKVTQLLSVNLTVSRKITGDLGIAQMIATPRTATTIQQPDTSTSPNAGTSNVTTPANTTTPTNTTSPQPAETPVTNQPASNFPTTNPGATQ</sequence>
<keyword evidence="2" id="KW-0732">Signal</keyword>
<dbReference type="EMBL" id="AP022839">
    <property type="protein sequence ID" value="BCA96422.1"/>
    <property type="molecule type" value="Genomic_DNA"/>
</dbReference>
<feature type="compositionally biased region" description="Low complexity" evidence="1">
    <location>
        <begin position="67"/>
        <end position="111"/>
    </location>
</feature>
<feature type="compositionally biased region" description="Polar residues" evidence="1">
    <location>
        <begin position="304"/>
        <end position="322"/>
    </location>
</feature>
<feature type="signal peptide" evidence="2">
    <location>
        <begin position="1"/>
        <end position="20"/>
    </location>
</feature>
<dbReference type="Proteomes" id="UP000502894">
    <property type="component" value="Chromosome"/>
</dbReference>
<evidence type="ECO:0000313" key="4">
    <source>
        <dbReference type="Proteomes" id="UP000502894"/>
    </source>
</evidence>
<feature type="region of interest" description="Disordered" evidence="1">
    <location>
        <begin position="24"/>
        <end position="111"/>
    </location>
</feature>
<evidence type="ECO:0000313" key="3">
    <source>
        <dbReference type="EMBL" id="BCA96422.1"/>
    </source>
</evidence>
<dbReference type="AlphaFoldDB" id="A0A6F8T8Q2"/>
<feature type="compositionally biased region" description="Low complexity" evidence="1">
    <location>
        <begin position="24"/>
        <end position="38"/>
    </location>
</feature>
<feature type="chain" id="PRO_5026195970" evidence="2">
    <location>
        <begin position="21"/>
        <end position="322"/>
    </location>
</feature>